<dbReference type="EMBL" id="VDCJ01000327">
    <property type="protein sequence ID" value="MRU23023.1"/>
    <property type="molecule type" value="Genomic_DNA"/>
</dbReference>
<organism evidence="2 3">
    <name type="scientific">Xylella fastidiosa subsp. multiplex</name>
    <dbReference type="NCBI Taxonomy" id="644357"/>
    <lineage>
        <taxon>Bacteria</taxon>
        <taxon>Pseudomonadati</taxon>
        <taxon>Pseudomonadota</taxon>
        <taxon>Gammaproteobacteria</taxon>
        <taxon>Lysobacterales</taxon>
        <taxon>Lysobacteraceae</taxon>
        <taxon>Xylella</taxon>
    </lineage>
</organism>
<dbReference type="AlphaFoldDB" id="A0A9Q4QSI7"/>
<proteinExistence type="predicted"/>
<evidence type="ECO:0000256" key="1">
    <source>
        <dbReference type="SAM" id="MobiDB-lite"/>
    </source>
</evidence>
<dbReference type="Proteomes" id="UP000474061">
    <property type="component" value="Unassembled WGS sequence"/>
</dbReference>
<feature type="region of interest" description="Disordered" evidence="1">
    <location>
        <begin position="1"/>
        <end position="74"/>
    </location>
</feature>
<accession>A0A9Q4QSI7</accession>
<protein>
    <submittedName>
        <fullName evidence="2">Uncharacterized protein</fullName>
    </submittedName>
</protein>
<sequence length="101" mass="11395">MRASNNRCTLSVMPNITPYPSHQENSAARAGRCSTQQNSPHARTSRRNSRHLHALPSSAPHVQVYPYGSPGTQRRSGVMPCFFRWTKKETRSASLSRSLWN</sequence>
<feature type="compositionally biased region" description="Basic residues" evidence="1">
    <location>
        <begin position="43"/>
        <end position="53"/>
    </location>
</feature>
<evidence type="ECO:0000313" key="2">
    <source>
        <dbReference type="EMBL" id="MRU23023.1"/>
    </source>
</evidence>
<feature type="compositionally biased region" description="Polar residues" evidence="1">
    <location>
        <begin position="33"/>
        <end position="42"/>
    </location>
</feature>
<evidence type="ECO:0000313" key="3">
    <source>
        <dbReference type="Proteomes" id="UP000474061"/>
    </source>
</evidence>
<feature type="compositionally biased region" description="Polar residues" evidence="1">
    <location>
        <begin position="1"/>
        <end position="26"/>
    </location>
</feature>
<comment type="caution">
    <text evidence="2">The sequence shown here is derived from an EMBL/GenBank/DDBJ whole genome shotgun (WGS) entry which is preliminary data.</text>
</comment>
<gene>
    <name evidence="2" type="ORF">FG476_02650</name>
</gene>
<reference evidence="2" key="2">
    <citation type="journal article" date="2020" name="Appl. Environ. Microbiol.">
        <title>Multiple intercontinental introductions associated with the emergence of a plant pathogen in Europe.</title>
        <authorList>
            <person name="Landa B.B."/>
            <person name="Castillo A.I."/>
            <person name="Giampetruzzi A."/>
            <person name="Kahn A."/>
            <person name="Roman-Ecija M."/>
            <person name="Velasco-Amo M.P."/>
            <person name="Navas-Cortes J.A."/>
            <person name="Marco-Noales E."/>
            <person name="Barbe S."/>
            <person name="Moralejo E."/>
            <person name="Coletta-Filho H.D."/>
            <person name="Saldarelli P."/>
            <person name="Saponari M."/>
            <person name="Almeida R.P.P."/>
        </authorList>
    </citation>
    <scope>NUCLEOTIDE SEQUENCE</scope>
    <source>
        <strain evidence="2">XYL1981</strain>
    </source>
</reference>
<reference evidence="2" key="1">
    <citation type="submission" date="2019-05" db="EMBL/GenBank/DDBJ databases">
        <authorList>
            <person name="Castillo A."/>
            <person name="Giampetruzzi A."/>
            <person name="Landa B."/>
            <person name="Saponari M."/>
            <person name="Almeida R.P.P."/>
            <person name="Moralejo E."/>
            <person name="Marco-Noales E."/>
            <person name="Velasco-Amo M.P."/>
            <person name="Roman-Ecija M."/>
            <person name="Navarro I."/>
            <person name="Monterde A."/>
            <person name="Barbe S."/>
        </authorList>
    </citation>
    <scope>NUCLEOTIDE SEQUENCE</scope>
    <source>
        <strain evidence="2">XYL1981</strain>
    </source>
</reference>
<name>A0A9Q4QSI7_XYLFS</name>